<protein>
    <submittedName>
        <fullName evidence="3">Peptidoglycan DD-metalloendopeptidase family protein</fullName>
    </submittedName>
</protein>
<dbReference type="InterPro" id="IPR011055">
    <property type="entry name" value="Dup_hybrid_motif"/>
</dbReference>
<feature type="domain" description="M23ase beta-sheet core" evidence="2">
    <location>
        <begin position="301"/>
        <end position="394"/>
    </location>
</feature>
<dbReference type="InterPro" id="IPR016047">
    <property type="entry name" value="M23ase_b-sheet_dom"/>
</dbReference>
<reference evidence="3 4" key="1">
    <citation type="submission" date="2020-08" db="EMBL/GenBank/DDBJ databases">
        <title>Cohnella phylogeny.</title>
        <authorList>
            <person name="Dunlap C."/>
        </authorList>
    </citation>
    <scope>NUCLEOTIDE SEQUENCE [LARGE SCALE GENOMIC DNA]</scope>
    <source>
        <strain evidence="3 4">DSM 103658</strain>
    </source>
</reference>
<gene>
    <name evidence="3" type="ORF">H4Q31_09795</name>
</gene>
<feature type="compositionally biased region" description="Low complexity" evidence="1">
    <location>
        <begin position="159"/>
        <end position="175"/>
    </location>
</feature>
<dbReference type="GO" id="GO:0004222">
    <property type="term" value="F:metalloendopeptidase activity"/>
    <property type="evidence" value="ECO:0007669"/>
    <property type="project" value="TreeGrafter"/>
</dbReference>
<dbReference type="InterPro" id="IPR050570">
    <property type="entry name" value="Cell_wall_metabolism_enzyme"/>
</dbReference>
<dbReference type="AlphaFoldDB" id="A0A841TF79"/>
<evidence type="ECO:0000259" key="2">
    <source>
        <dbReference type="Pfam" id="PF01551"/>
    </source>
</evidence>
<evidence type="ECO:0000313" key="4">
    <source>
        <dbReference type="Proteomes" id="UP000574133"/>
    </source>
</evidence>
<accession>A0A841TF79</accession>
<dbReference type="Gene3D" id="2.70.70.10">
    <property type="entry name" value="Glucose Permease (Domain IIA)"/>
    <property type="match status" value="1"/>
</dbReference>
<dbReference type="SUPFAM" id="SSF51261">
    <property type="entry name" value="Duplicated hybrid motif"/>
    <property type="match status" value="1"/>
</dbReference>
<evidence type="ECO:0000313" key="3">
    <source>
        <dbReference type="EMBL" id="MBB6677617.1"/>
    </source>
</evidence>
<dbReference type="Proteomes" id="UP000574133">
    <property type="component" value="Unassembled WGS sequence"/>
</dbReference>
<dbReference type="Pfam" id="PF01551">
    <property type="entry name" value="Peptidase_M23"/>
    <property type="match status" value="1"/>
</dbReference>
<name>A0A841TF79_9BACL</name>
<dbReference type="PANTHER" id="PTHR21666">
    <property type="entry name" value="PEPTIDASE-RELATED"/>
    <property type="match status" value="1"/>
</dbReference>
<dbReference type="CDD" id="cd12797">
    <property type="entry name" value="M23_peptidase"/>
    <property type="match status" value="1"/>
</dbReference>
<organism evidence="3 4">
    <name type="scientific">Cohnella lubricantis</name>
    <dbReference type="NCBI Taxonomy" id="2163172"/>
    <lineage>
        <taxon>Bacteria</taxon>
        <taxon>Bacillati</taxon>
        <taxon>Bacillota</taxon>
        <taxon>Bacilli</taxon>
        <taxon>Bacillales</taxon>
        <taxon>Paenibacillaceae</taxon>
        <taxon>Cohnella</taxon>
    </lineage>
</organism>
<dbReference type="EMBL" id="JACJVN010000033">
    <property type="protein sequence ID" value="MBB6677617.1"/>
    <property type="molecule type" value="Genomic_DNA"/>
</dbReference>
<comment type="caution">
    <text evidence="3">The sequence shown here is derived from an EMBL/GenBank/DDBJ whole genome shotgun (WGS) entry which is preliminary data.</text>
</comment>
<dbReference type="PANTHER" id="PTHR21666:SF270">
    <property type="entry name" value="MUREIN HYDROLASE ACTIVATOR ENVC"/>
    <property type="match status" value="1"/>
</dbReference>
<dbReference type="RefSeq" id="WP_185178890.1">
    <property type="nucleotide sequence ID" value="NZ_CBCSEP010000005.1"/>
</dbReference>
<keyword evidence="4" id="KW-1185">Reference proteome</keyword>
<sequence length="401" mass="43291">MEVRNNVRQRRRERIQQLTGARSAGWENNERERRWLEEDETGIPLGREQVQGIASDEDVWEHVPPEESLDSYPPSREDRQAASPEPAVPTASSFAASDYSLFEPPQGEPDPERWWKEKQRQERGGFGGRKQEPHPGSPGLGPNNSARPTGLGPNGSARPTGSGSIGSLSGLSPYGGLSGRPGWDNTPPYPEEGSVLGRFVKGFIARAAVAAALFGTVWAWTIYELPGSNEVQGWTIRTVTEDMNFAAVEAWYERTFGGTPSFLPIFEDEDGTQAVSAGWNSAETAPPLSGRILQSFAQSGEGVQLAALDGTPVQAVHTGRVAQVAIDDQGLATIKIQHENNVVSIYSRVAKPAVKTNDWVEAGRPIGVVSSIEGDGGEGMLEFAVQQNGKPIDPSEVVPLD</sequence>
<evidence type="ECO:0000256" key="1">
    <source>
        <dbReference type="SAM" id="MobiDB-lite"/>
    </source>
</evidence>
<feature type="compositionally biased region" description="Basic and acidic residues" evidence="1">
    <location>
        <begin position="110"/>
        <end position="133"/>
    </location>
</feature>
<proteinExistence type="predicted"/>
<feature type="region of interest" description="Disordered" evidence="1">
    <location>
        <begin position="1"/>
        <end position="189"/>
    </location>
</feature>